<evidence type="ECO:0000313" key="2">
    <source>
        <dbReference type="Proteomes" id="UP000814140"/>
    </source>
</evidence>
<sequence length="387" mass="42579">MSSVRTISRNRNAPGGLPTGPRSRSVGRDRDRDADYSAPAARPPLPAGRQVRPQRSLASIPAQSRSFSERAPPLPQSRAPTYDDRPRAHNDRRSDASSLASSSTSDASSASSFLGRMKVRSGESSSRTSWEEDAEPRGRTKGSWARERAQERPATPDNYVEEDDEPPLTPGHGSSLWTKVAAAANIMTISVSKAWATNITSQSGEETPPGQESRLTRAMKAYHLEKARDPSDLPEWLFEEHERRGGRPSTTRRRDDYEDDYADDRSTPPAPRSRGLKDIYEKAAASSSSSAYTRSEPDTRGRSRQTSVDDTSATPSKANDRLKALRDAKRGVVQRNASLGPEEPSGGGRERGREDREVERGTAEPRRPPPRQGLPTRPGRSGPQQRF</sequence>
<gene>
    <name evidence="1" type="ORF">BV25DRAFT_270251</name>
</gene>
<reference evidence="1" key="1">
    <citation type="submission" date="2021-03" db="EMBL/GenBank/DDBJ databases">
        <authorList>
            <consortium name="DOE Joint Genome Institute"/>
            <person name="Ahrendt S."/>
            <person name="Looney B.P."/>
            <person name="Miyauchi S."/>
            <person name="Morin E."/>
            <person name="Drula E."/>
            <person name="Courty P.E."/>
            <person name="Chicoki N."/>
            <person name="Fauchery L."/>
            <person name="Kohler A."/>
            <person name="Kuo A."/>
            <person name="Labutti K."/>
            <person name="Pangilinan J."/>
            <person name="Lipzen A."/>
            <person name="Riley R."/>
            <person name="Andreopoulos W."/>
            <person name="He G."/>
            <person name="Johnson J."/>
            <person name="Barry K.W."/>
            <person name="Grigoriev I.V."/>
            <person name="Nagy L."/>
            <person name="Hibbett D."/>
            <person name="Henrissat B."/>
            <person name="Matheny P.B."/>
            <person name="Labbe J."/>
            <person name="Martin F."/>
        </authorList>
    </citation>
    <scope>NUCLEOTIDE SEQUENCE</scope>
    <source>
        <strain evidence="1">HHB10654</strain>
    </source>
</reference>
<keyword evidence="2" id="KW-1185">Reference proteome</keyword>
<dbReference type="EMBL" id="MU277198">
    <property type="protein sequence ID" value="KAI0064622.1"/>
    <property type="molecule type" value="Genomic_DNA"/>
</dbReference>
<name>A0ACB8T7Y4_9AGAM</name>
<comment type="caution">
    <text evidence="1">The sequence shown here is derived from an EMBL/GenBank/DDBJ whole genome shotgun (WGS) entry which is preliminary data.</text>
</comment>
<evidence type="ECO:0000313" key="1">
    <source>
        <dbReference type="EMBL" id="KAI0064622.1"/>
    </source>
</evidence>
<accession>A0ACB8T7Y4</accession>
<proteinExistence type="predicted"/>
<protein>
    <submittedName>
        <fullName evidence="1">Uncharacterized protein</fullName>
    </submittedName>
</protein>
<reference evidence="1" key="2">
    <citation type="journal article" date="2022" name="New Phytol.">
        <title>Evolutionary transition to the ectomycorrhizal habit in the genomes of a hyperdiverse lineage of mushroom-forming fungi.</title>
        <authorList>
            <person name="Looney B."/>
            <person name="Miyauchi S."/>
            <person name="Morin E."/>
            <person name="Drula E."/>
            <person name="Courty P.E."/>
            <person name="Kohler A."/>
            <person name="Kuo A."/>
            <person name="LaButti K."/>
            <person name="Pangilinan J."/>
            <person name="Lipzen A."/>
            <person name="Riley R."/>
            <person name="Andreopoulos W."/>
            <person name="He G."/>
            <person name="Johnson J."/>
            <person name="Nolan M."/>
            <person name="Tritt A."/>
            <person name="Barry K.W."/>
            <person name="Grigoriev I.V."/>
            <person name="Nagy L.G."/>
            <person name="Hibbett D."/>
            <person name="Henrissat B."/>
            <person name="Matheny P.B."/>
            <person name="Labbe J."/>
            <person name="Martin F.M."/>
        </authorList>
    </citation>
    <scope>NUCLEOTIDE SEQUENCE</scope>
    <source>
        <strain evidence="1">HHB10654</strain>
    </source>
</reference>
<organism evidence="1 2">
    <name type="scientific">Artomyces pyxidatus</name>
    <dbReference type="NCBI Taxonomy" id="48021"/>
    <lineage>
        <taxon>Eukaryota</taxon>
        <taxon>Fungi</taxon>
        <taxon>Dikarya</taxon>
        <taxon>Basidiomycota</taxon>
        <taxon>Agaricomycotina</taxon>
        <taxon>Agaricomycetes</taxon>
        <taxon>Russulales</taxon>
        <taxon>Auriscalpiaceae</taxon>
        <taxon>Artomyces</taxon>
    </lineage>
</organism>
<dbReference type="Proteomes" id="UP000814140">
    <property type="component" value="Unassembled WGS sequence"/>
</dbReference>